<dbReference type="AlphaFoldDB" id="A0A8T0A0I4"/>
<keyword evidence="2" id="KW-1185">Reference proteome</keyword>
<gene>
    <name evidence="1" type="ORF">Mgra_00001035</name>
</gene>
<dbReference type="EMBL" id="JABEBT010000005">
    <property type="protein sequence ID" value="KAF7639367.1"/>
    <property type="molecule type" value="Genomic_DNA"/>
</dbReference>
<dbReference type="Proteomes" id="UP000605970">
    <property type="component" value="Unassembled WGS sequence"/>
</dbReference>
<evidence type="ECO:0000313" key="2">
    <source>
        <dbReference type="Proteomes" id="UP000605970"/>
    </source>
</evidence>
<organism evidence="1 2">
    <name type="scientific">Meloidogyne graminicola</name>
    <dbReference type="NCBI Taxonomy" id="189291"/>
    <lineage>
        <taxon>Eukaryota</taxon>
        <taxon>Metazoa</taxon>
        <taxon>Ecdysozoa</taxon>
        <taxon>Nematoda</taxon>
        <taxon>Chromadorea</taxon>
        <taxon>Rhabditida</taxon>
        <taxon>Tylenchina</taxon>
        <taxon>Tylenchomorpha</taxon>
        <taxon>Tylenchoidea</taxon>
        <taxon>Meloidogynidae</taxon>
        <taxon>Meloidogyninae</taxon>
        <taxon>Meloidogyne</taxon>
    </lineage>
</organism>
<reference evidence="1" key="1">
    <citation type="journal article" date="2020" name="Ecol. Evol.">
        <title>Genome structure and content of the rice root-knot nematode (Meloidogyne graminicola).</title>
        <authorList>
            <person name="Phan N.T."/>
            <person name="Danchin E.G.J."/>
            <person name="Klopp C."/>
            <person name="Perfus-Barbeoch L."/>
            <person name="Kozlowski D.K."/>
            <person name="Koutsovoulos G.D."/>
            <person name="Lopez-Roques C."/>
            <person name="Bouchez O."/>
            <person name="Zahm M."/>
            <person name="Besnard G."/>
            <person name="Bellafiore S."/>
        </authorList>
    </citation>
    <scope>NUCLEOTIDE SEQUENCE</scope>
    <source>
        <strain evidence="1">VN-18</strain>
    </source>
</reference>
<accession>A0A8T0A0I4</accession>
<evidence type="ECO:0000313" key="1">
    <source>
        <dbReference type="EMBL" id="KAF7639367.1"/>
    </source>
</evidence>
<proteinExistence type="predicted"/>
<sequence length="135" mass="15810">MSNVEKLDDDEYDMHLSSLTVGEFFQRVETEGRLNEFYLLRLCGKKCSLHIWSEGKELNREERMEEFINNNALISVKQYRIKSAIKPYFNKGAVALQYTIRKVHALFYINTYDYTCGSGCLFIFGDKMPNDINII</sequence>
<protein>
    <submittedName>
        <fullName evidence="1">Uncharacterized protein</fullName>
    </submittedName>
</protein>
<name>A0A8T0A0I4_9BILA</name>
<comment type="caution">
    <text evidence="1">The sequence shown here is derived from an EMBL/GenBank/DDBJ whole genome shotgun (WGS) entry which is preliminary data.</text>
</comment>